<proteinExistence type="predicted"/>
<evidence type="ECO:0008006" key="3">
    <source>
        <dbReference type="Google" id="ProtNLM"/>
    </source>
</evidence>
<gene>
    <name evidence="1" type="ORF">DS957_026010</name>
</gene>
<reference evidence="1 2" key="1">
    <citation type="submission" date="2018-08" db="EMBL/GenBank/DDBJ databases">
        <title>Vibrio harveyi strains pathogenic to white snook Centropomus viridis Lockington (1877) and potential probiotic bacteria.</title>
        <authorList>
            <person name="Soto-Rodriguez S."/>
            <person name="Gomez-Gil B."/>
            <person name="Lozano-Olvera R."/>
        </authorList>
    </citation>
    <scope>NUCLEOTIDE SEQUENCE [LARGE SCALE GENOMIC DNA]</scope>
    <source>
        <strain evidence="1 2">CAIM 1508</strain>
    </source>
</reference>
<protein>
    <recommendedName>
        <fullName evidence="3">Integrase</fullName>
    </recommendedName>
</protein>
<dbReference type="Proteomes" id="UP000253437">
    <property type="component" value="Unassembled WGS sequence"/>
</dbReference>
<evidence type="ECO:0000313" key="1">
    <source>
        <dbReference type="EMBL" id="RIW01759.1"/>
    </source>
</evidence>
<comment type="caution">
    <text evidence="1">The sequence shown here is derived from an EMBL/GenBank/DDBJ whole genome shotgun (WGS) entry which is preliminary data.</text>
</comment>
<accession>A0A8B3DED2</accession>
<dbReference type="EMBL" id="QOUW02000193">
    <property type="protein sequence ID" value="RIW01759.1"/>
    <property type="molecule type" value="Genomic_DNA"/>
</dbReference>
<evidence type="ECO:0000313" key="2">
    <source>
        <dbReference type="Proteomes" id="UP000253437"/>
    </source>
</evidence>
<sequence>MYNILKDLHKPLGDLKRKGGKKSRKQQAKRIELLVLNIAEHEHAVKRVNQIGRNHITGFIKRNSNYALSTKRDYNYAIRYFWNTVLNRNSAPPVFELH</sequence>
<dbReference type="AlphaFoldDB" id="A0A8B3DED2"/>
<organism evidence="1 2">
    <name type="scientific">Vibrio harveyi</name>
    <name type="common">Beneckea harveyi</name>
    <dbReference type="NCBI Taxonomy" id="669"/>
    <lineage>
        <taxon>Bacteria</taxon>
        <taxon>Pseudomonadati</taxon>
        <taxon>Pseudomonadota</taxon>
        <taxon>Gammaproteobacteria</taxon>
        <taxon>Vibrionales</taxon>
        <taxon>Vibrionaceae</taxon>
        <taxon>Vibrio</taxon>
    </lineage>
</organism>
<name>A0A8B3DED2_VIBHA</name>